<dbReference type="GO" id="GO:0051205">
    <property type="term" value="P:protein insertion into membrane"/>
    <property type="evidence" value="ECO:0007669"/>
    <property type="project" value="TreeGrafter"/>
</dbReference>
<feature type="transmembrane region" description="Helical" evidence="13">
    <location>
        <begin position="411"/>
        <end position="438"/>
    </location>
</feature>
<evidence type="ECO:0000313" key="16">
    <source>
        <dbReference type="EMBL" id="QCI18589.1"/>
    </source>
</evidence>
<keyword evidence="4 13" id="KW-0813">Transport</keyword>
<dbReference type="AlphaFoldDB" id="A0A4D6XSI8"/>
<evidence type="ECO:0000256" key="8">
    <source>
        <dbReference type="ARBA" id="ARBA00022989"/>
    </source>
</evidence>
<keyword evidence="6 13" id="KW-0812">Transmembrane</keyword>
<dbReference type="InterPro" id="IPR028055">
    <property type="entry name" value="YidC/Oxa/ALB_C"/>
</dbReference>
<dbReference type="Pfam" id="PF14849">
    <property type="entry name" value="YidC_periplas"/>
    <property type="match status" value="1"/>
</dbReference>
<dbReference type="NCBIfam" id="TIGR03593">
    <property type="entry name" value="yidC_nterm"/>
    <property type="match status" value="1"/>
</dbReference>
<dbReference type="PRINTS" id="PR01900">
    <property type="entry name" value="YIDCPROTEIN"/>
</dbReference>
<proteinExistence type="inferred from homology"/>
<dbReference type="Gene3D" id="2.70.98.90">
    <property type="match status" value="1"/>
</dbReference>
<dbReference type="EMBL" id="CP034885">
    <property type="protein sequence ID" value="QCI18589.1"/>
    <property type="molecule type" value="Genomic_DNA"/>
</dbReference>
<feature type="transmembrane region" description="Helical" evidence="13">
    <location>
        <begin position="7"/>
        <end position="23"/>
    </location>
</feature>
<evidence type="ECO:0000259" key="15">
    <source>
        <dbReference type="Pfam" id="PF14849"/>
    </source>
</evidence>
<dbReference type="InterPro" id="IPR038221">
    <property type="entry name" value="YidC_periplasmic_sf"/>
</dbReference>
<sequence>MEVQRNFFIFAFLFISFLVWQAWKNQSFLKNNKIEKNNINLNIYPTKKNNQNKITINNDVISLVVNMYGGDIEEASLLSYKNKLNSSKPLKLLETASDFIYQAQSGLIGKDGPDNAENNNKRPLYHSKDVFFALKNNEKELRVPITFIKDNIIYTKTFILKPGKYDIQIEYNIDNFSKNNLQLYMFGQLKQTIKLPKKRDIYSSNFALQTYRGAAYSSTDVKYKKYKFDKISENQQLHIFTKSGWVAMLQQYFSVAWIPEDNVNFNTIYTSYINHNIATIGYKSPLINIPSNSQSVIKSKLWIGPAIQKEMALVAPNLDLTVDYGWLWFLSQPLFKLLSFLHNIVGNWGFSIILITFIMKAITYPLTKAQYISMAKMRQLQPKINEIKKNFGNNKQRMSQEMMSLYKQEKINPLGGCLPVFIQMPIFLSLYYMLIGSVELRHAPFLLWIKDLSDQDPYYVLPVLMGITMFLIQNTSSNNISDPLQKKIMYFMPIIFTVFFLWFPAGLVLYYIISNLVTIIQQKIILFNFKKKK</sequence>
<protein>
    <recommendedName>
        <fullName evidence="3 13">Membrane protein insertase YidC</fullName>
    </recommendedName>
    <alternativeName>
        <fullName evidence="12 13">Foldase YidC</fullName>
    </alternativeName>
    <alternativeName>
        <fullName evidence="11 13">Membrane integrase YidC</fullName>
    </alternativeName>
    <alternativeName>
        <fullName evidence="13">Membrane protein YidC</fullName>
    </alternativeName>
</protein>
<dbReference type="CDD" id="cd20070">
    <property type="entry name" value="5TM_YidC_Alb3"/>
    <property type="match status" value="1"/>
</dbReference>
<dbReference type="PANTHER" id="PTHR12428">
    <property type="entry name" value="OXA1"/>
    <property type="match status" value="1"/>
</dbReference>
<dbReference type="PANTHER" id="PTHR12428:SF65">
    <property type="entry name" value="CYTOCHROME C OXIDASE ASSEMBLY PROTEIN COX18, MITOCHONDRIAL"/>
    <property type="match status" value="1"/>
</dbReference>
<organism evidence="16 17">
    <name type="scientific">Buchnera aphidicola</name>
    <name type="common">Aphis nerii</name>
    <dbReference type="NCBI Taxonomy" id="1241835"/>
    <lineage>
        <taxon>Bacteria</taxon>
        <taxon>Pseudomonadati</taxon>
        <taxon>Pseudomonadota</taxon>
        <taxon>Gammaproteobacteria</taxon>
        <taxon>Enterobacterales</taxon>
        <taxon>Erwiniaceae</taxon>
        <taxon>Buchnera</taxon>
    </lineage>
</organism>
<evidence type="ECO:0000256" key="13">
    <source>
        <dbReference type="HAMAP-Rule" id="MF_01810"/>
    </source>
</evidence>
<evidence type="ECO:0000256" key="3">
    <source>
        <dbReference type="ARBA" id="ARBA00015325"/>
    </source>
</evidence>
<feature type="transmembrane region" description="Helical" evidence="13">
    <location>
        <begin position="488"/>
        <end position="513"/>
    </location>
</feature>
<dbReference type="GO" id="GO:0015031">
    <property type="term" value="P:protein transport"/>
    <property type="evidence" value="ECO:0007669"/>
    <property type="project" value="UniProtKB-KW"/>
</dbReference>
<evidence type="ECO:0000256" key="10">
    <source>
        <dbReference type="ARBA" id="ARBA00023186"/>
    </source>
</evidence>
<keyword evidence="10 13" id="KW-0143">Chaperone</keyword>
<dbReference type="OrthoDB" id="9780552at2"/>
<gene>
    <name evidence="13 16" type="primary">yidC</name>
    <name evidence="16" type="ORF">D9V64_00080</name>
</gene>
<evidence type="ECO:0000256" key="2">
    <source>
        <dbReference type="ARBA" id="ARBA00010527"/>
    </source>
</evidence>
<feature type="domain" description="Membrane insertase YidC/Oxa/ALB C-terminal" evidence="14">
    <location>
        <begin position="348"/>
        <end position="525"/>
    </location>
</feature>
<comment type="similarity">
    <text evidence="2 13">Belongs to the OXA1/ALB3/YidC family. Type 1 subfamily.</text>
</comment>
<feature type="transmembrane region" description="Helical" evidence="13">
    <location>
        <begin position="348"/>
        <end position="367"/>
    </location>
</feature>
<dbReference type="NCBIfam" id="NF002352">
    <property type="entry name" value="PRK01318.1-3"/>
    <property type="match status" value="1"/>
</dbReference>
<evidence type="ECO:0000256" key="11">
    <source>
        <dbReference type="ARBA" id="ARBA00033245"/>
    </source>
</evidence>
<dbReference type="NCBIfam" id="TIGR03592">
    <property type="entry name" value="yidC_oxa1_cterm"/>
    <property type="match status" value="1"/>
</dbReference>
<dbReference type="Pfam" id="PF02096">
    <property type="entry name" value="60KD_IMP"/>
    <property type="match status" value="1"/>
</dbReference>
<dbReference type="InterPro" id="IPR001708">
    <property type="entry name" value="YidC/ALB3/OXA1/COX18"/>
</dbReference>
<dbReference type="RefSeq" id="WP_158366219.1">
    <property type="nucleotide sequence ID" value="NZ_CP034885.1"/>
</dbReference>
<evidence type="ECO:0000256" key="5">
    <source>
        <dbReference type="ARBA" id="ARBA00022475"/>
    </source>
</evidence>
<comment type="function">
    <text evidence="13">Required for the insertion and/or proper folding and/or complex formation of integral membrane proteins into the membrane. Involved in integration of membrane proteins that insert both dependently and independently of the Sec translocase complex, as well as at least some lipoproteins. Aids folding of multispanning membrane proteins.</text>
</comment>
<evidence type="ECO:0000256" key="9">
    <source>
        <dbReference type="ARBA" id="ARBA00023136"/>
    </source>
</evidence>
<evidence type="ECO:0000256" key="4">
    <source>
        <dbReference type="ARBA" id="ARBA00022448"/>
    </source>
</evidence>
<evidence type="ECO:0000313" key="17">
    <source>
        <dbReference type="Proteomes" id="UP000298791"/>
    </source>
</evidence>
<reference evidence="16 17" key="2">
    <citation type="submission" date="2019-05" db="EMBL/GenBank/DDBJ databases">
        <title>Genome evolution of the obligate endosymbiont Buchnera aphidicola.</title>
        <authorList>
            <person name="Moran N.A."/>
        </authorList>
    </citation>
    <scope>NUCLEOTIDE SEQUENCE [LARGE SCALE GENOMIC DNA]</scope>
    <source>
        <strain evidence="16 17">Ane</strain>
    </source>
</reference>
<dbReference type="InterPro" id="IPR019998">
    <property type="entry name" value="Membr_insert_YidC"/>
</dbReference>
<keyword evidence="7 13" id="KW-0653">Protein transport</keyword>
<keyword evidence="5 13" id="KW-1003">Cell membrane</keyword>
<dbReference type="NCBIfam" id="NF002351">
    <property type="entry name" value="PRK01318.1-1"/>
    <property type="match status" value="1"/>
</dbReference>
<dbReference type="InterPro" id="IPR028053">
    <property type="entry name" value="Membr_insert_YidC_N"/>
</dbReference>
<dbReference type="GO" id="GO:0005886">
    <property type="term" value="C:plasma membrane"/>
    <property type="evidence" value="ECO:0007669"/>
    <property type="project" value="UniProtKB-SubCell"/>
</dbReference>
<dbReference type="PRINTS" id="PR00701">
    <property type="entry name" value="60KDINNERMP"/>
</dbReference>
<reference evidence="16 17" key="1">
    <citation type="submission" date="2018-12" db="EMBL/GenBank/DDBJ databases">
        <authorList>
            <person name="Chong R.A."/>
        </authorList>
    </citation>
    <scope>NUCLEOTIDE SEQUENCE [LARGE SCALE GENOMIC DNA]</scope>
    <source>
        <strain evidence="16 17">Ane</strain>
    </source>
</reference>
<dbReference type="InterPro" id="IPR047196">
    <property type="entry name" value="YidC_ALB_C"/>
</dbReference>
<keyword evidence="9 13" id="KW-0472">Membrane</keyword>
<dbReference type="Proteomes" id="UP000298791">
    <property type="component" value="Chromosome"/>
</dbReference>
<dbReference type="GO" id="GO:0032977">
    <property type="term" value="F:membrane insertase activity"/>
    <property type="evidence" value="ECO:0007669"/>
    <property type="project" value="InterPro"/>
</dbReference>
<evidence type="ECO:0000256" key="1">
    <source>
        <dbReference type="ARBA" id="ARBA00004429"/>
    </source>
</evidence>
<evidence type="ECO:0000256" key="6">
    <source>
        <dbReference type="ARBA" id="ARBA00022692"/>
    </source>
</evidence>
<dbReference type="CDD" id="cd19961">
    <property type="entry name" value="EcYidC-like_peri"/>
    <property type="match status" value="1"/>
</dbReference>
<keyword evidence="8 13" id="KW-1133">Transmembrane helix</keyword>
<evidence type="ECO:0000256" key="7">
    <source>
        <dbReference type="ARBA" id="ARBA00022927"/>
    </source>
</evidence>
<name>A0A4D6XSI8_9GAMM</name>
<evidence type="ECO:0000256" key="12">
    <source>
        <dbReference type="ARBA" id="ARBA00033342"/>
    </source>
</evidence>
<accession>A0A4D6XSI8</accession>
<feature type="domain" description="Membrane insertase YidC N-terminal" evidence="15">
    <location>
        <begin position="54"/>
        <end position="337"/>
    </location>
</feature>
<comment type="subcellular location">
    <subcellularLocation>
        <location evidence="1">Cell inner membrane</location>
        <topology evidence="1">Multi-pass membrane protein</topology>
    </subcellularLocation>
    <subcellularLocation>
        <location evidence="13">Cell membrane</location>
        <topology evidence="13">Multi-pass membrane protein</topology>
    </subcellularLocation>
</comment>
<dbReference type="HAMAP" id="MF_01810">
    <property type="entry name" value="YidC_type1"/>
    <property type="match status" value="1"/>
</dbReference>
<comment type="subunit">
    <text evidence="13">Interacts with the Sec translocase complex via SecD. Specifically interacts with transmembrane segments of nascent integral membrane proteins during membrane integration.</text>
</comment>
<evidence type="ECO:0000259" key="14">
    <source>
        <dbReference type="Pfam" id="PF02096"/>
    </source>
</evidence>